<gene>
    <name evidence="1" type="ORF">MENTE1834_LOCUS33154</name>
</gene>
<evidence type="ECO:0000313" key="2">
    <source>
        <dbReference type="Proteomes" id="UP001497535"/>
    </source>
</evidence>
<accession>A0ACB1A2P8</accession>
<dbReference type="EMBL" id="CAVMJV010000058">
    <property type="protein sequence ID" value="CAK5085692.1"/>
    <property type="molecule type" value="Genomic_DNA"/>
</dbReference>
<dbReference type="Proteomes" id="UP001497535">
    <property type="component" value="Unassembled WGS sequence"/>
</dbReference>
<reference evidence="1" key="1">
    <citation type="submission" date="2023-11" db="EMBL/GenBank/DDBJ databases">
        <authorList>
            <person name="Poullet M."/>
        </authorList>
    </citation>
    <scope>NUCLEOTIDE SEQUENCE</scope>
    <source>
        <strain evidence="1">E1834</strain>
    </source>
</reference>
<name>A0ACB1A2P8_MELEN</name>
<comment type="caution">
    <text evidence="1">The sequence shown here is derived from an EMBL/GenBank/DDBJ whole genome shotgun (WGS) entry which is preliminary data.</text>
</comment>
<protein>
    <submittedName>
        <fullName evidence="1">Uncharacterized protein</fullName>
    </submittedName>
</protein>
<sequence length="316" mass="35181">MGEPEKEDGVVQLKIEEGEKEKEEKQGKENGGGGGGGSSSHQQQKQKLITTAGGSSACSAALTEDAESQATTTNLDESVDGEIGGGNNEPGKMFVGGLSWQTTAEGLRDYFCKFGEVNECMVMRDPTTKRARGFGFITFVDPISVEKVLSVEIHELDGKRIDPKIAFPKKQQPKLVVKTKKVFIGGLSSNSTVIIFNNFEILPILDTLLFKIRVCKIWVGDSLKRHPLSNIHLIIRDDFLAISIEDLKQYFSQYGNIEDAMLMFDKTTQRHRGFGFITFDDDEVSDKVCEIHFHEINGKMVECKKVFGVGYFFKKF</sequence>
<proteinExistence type="predicted"/>
<keyword evidence="2" id="KW-1185">Reference proteome</keyword>
<evidence type="ECO:0000313" key="1">
    <source>
        <dbReference type="EMBL" id="CAK5085692.1"/>
    </source>
</evidence>
<organism evidence="1 2">
    <name type="scientific">Meloidogyne enterolobii</name>
    <name type="common">Root-knot nematode worm</name>
    <name type="synonym">Meloidogyne mayaguensis</name>
    <dbReference type="NCBI Taxonomy" id="390850"/>
    <lineage>
        <taxon>Eukaryota</taxon>
        <taxon>Metazoa</taxon>
        <taxon>Ecdysozoa</taxon>
        <taxon>Nematoda</taxon>
        <taxon>Chromadorea</taxon>
        <taxon>Rhabditida</taxon>
        <taxon>Tylenchina</taxon>
        <taxon>Tylenchomorpha</taxon>
        <taxon>Tylenchoidea</taxon>
        <taxon>Meloidogynidae</taxon>
        <taxon>Meloidogyninae</taxon>
        <taxon>Meloidogyne</taxon>
    </lineage>
</organism>